<keyword evidence="5" id="KW-1185">Reference proteome</keyword>
<dbReference type="EMBL" id="JBHFNQ010000226">
    <property type="protein sequence ID" value="MFB2881460.1"/>
    <property type="molecule type" value="Genomic_DNA"/>
</dbReference>
<feature type="domain" description="N-acetyltransferase" evidence="3">
    <location>
        <begin position="9"/>
        <end position="157"/>
    </location>
</feature>
<protein>
    <submittedName>
        <fullName evidence="4">GNAT family N-acetyltransferase</fullName>
        <ecNumber evidence="4">2.3.1.-</ecNumber>
    </submittedName>
</protein>
<dbReference type="Proteomes" id="UP001576774">
    <property type="component" value="Unassembled WGS sequence"/>
</dbReference>
<dbReference type="SUPFAM" id="SSF55729">
    <property type="entry name" value="Acyl-CoA N-acyltransferases (Nat)"/>
    <property type="match status" value="1"/>
</dbReference>
<dbReference type="RefSeq" id="WP_413274440.1">
    <property type="nucleotide sequence ID" value="NZ_JBHFNQ010000226.1"/>
</dbReference>
<name>A0ABV4XF74_9CYAN</name>
<reference evidence="4 5" key="1">
    <citation type="submission" date="2024-09" db="EMBL/GenBank/DDBJ databases">
        <title>Floridaenema gen nov. (Aerosakkonemataceae, Aerosakkonematales ord. nov., Cyanobacteria) from benthic tropical and subtropical fresh waters, with the description of four new species.</title>
        <authorList>
            <person name="Moretto J.A."/>
            <person name="Berthold D.E."/>
            <person name="Lefler F.W."/>
            <person name="Huang I.-S."/>
            <person name="Laughinghouse H. IV."/>
        </authorList>
    </citation>
    <scope>NUCLEOTIDE SEQUENCE [LARGE SCALE GENOMIC DNA]</scope>
    <source>
        <strain evidence="4 5">BLCC-F46</strain>
    </source>
</reference>
<dbReference type="InterPro" id="IPR000182">
    <property type="entry name" value="GNAT_dom"/>
</dbReference>
<dbReference type="InterPro" id="IPR016181">
    <property type="entry name" value="Acyl_CoA_acyltransferase"/>
</dbReference>
<keyword evidence="1 4" id="KW-0808">Transferase</keyword>
<dbReference type="Gene3D" id="3.40.630.30">
    <property type="match status" value="1"/>
</dbReference>
<dbReference type="GO" id="GO:0016746">
    <property type="term" value="F:acyltransferase activity"/>
    <property type="evidence" value="ECO:0007669"/>
    <property type="project" value="UniProtKB-KW"/>
</dbReference>
<dbReference type="PROSITE" id="PS51186">
    <property type="entry name" value="GNAT"/>
    <property type="match status" value="1"/>
</dbReference>
<comment type="caution">
    <text evidence="4">The sequence shown here is derived from an EMBL/GenBank/DDBJ whole genome shotgun (WGS) entry which is preliminary data.</text>
</comment>
<evidence type="ECO:0000313" key="5">
    <source>
        <dbReference type="Proteomes" id="UP001576774"/>
    </source>
</evidence>
<evidence type="ECO:0000259" key="3">
    <source>
        <dbReference type="PROSITE" id="PS51186"/>
    </source>
</evidence>
<sequence length="157" mass="18018">MSYKLPANYQFVTGTSLDRATLVKFMQKTYQELFPEQNFSHLAITVEKYFSAQTPVWWVEEKVENAGAIKVGCLWVGNGIDQVNGDRHAHIFLLYVTPEHRRQGIGKSLMLLGEDWAKNRGDRQMSLQVFQSNQPAINLYSQLGFQTQSLWMVKSIS</sequence>
<dbReference type="PANTHER" id="PTHR43420">
    <property type="entry name" value="ACETYLTRANSFERASE"/>
    <property type="match status" value="1"/>
</dbReference>
<accession>A0ABV4XF74</accession>
<dbReference type="EC" id="2.3.1.-" evidence="4"/>
<gene>
    <name evidence="4" type="ORF">ACE1CC_31795</name>
</gene>
<dbReference type="Pfam" id="PF00583">
    <property type="entry name" value="Acetyltransf_1"/>
    <property type="match status" value="1"/>
</dbReference>
<keyword evidence="2 4" id="KW-0012">Acyltransferase</keyword>
<organism evidence="4 5">
    <name type="scientific">Floridaenema aerugineum BLCC-F46</name>
    <dbReference type="NCBI Taxonomy" id="3153654"/>
    <lineage>
        <taxon>Bacteria</taxon>
        <taxon>Bacillati</taxon>
        <taxon>Cyanobacteriota</taxon>
        <taxon>Cyanophyceae</taxon>
        <taxon>Oscillatoriophycideae</taxon>
        <taxon>Aerosakkonematales</taxon>
        <taxon>Aerosakkonemataceae</taxon>
        <taxon>Floridanema</taxon>
        <taxon>Floridanema aerugineum</taxon>
    </lineage>
</organism>
<proteinExistence type="predicted"/>
<dbReference type="InterPro" id="IPR050680">
    <property type="entry name" value="YpeA/RimI_acetyltransf"/>
</dbReference>
<evidence type="ECO:0000256" key="2">
    <source>
        <dbReference type="ARBA" id="ARBA00023315"/>
    </source>
</evidence>
<dbReference type="PANTHER" id="PTHR43420:SF44">
    <property type="entry name" value="ACETYLTRANSFERASE YPEA"/>
    <property type="match status" value="1"/>
</dbReference>
<evidence type="ECO:0000256" key="1">
    <source>
        <dbReference type="ARBA" id="ARBA00022679"/>
    </source>
</evidence>
<evidence type="ECO:0000313" key="4">
    <source>
        <dbReference type="EMBL" id="MFB2881460.1"/>
    </source>
</evidence>
<dbReference type="CDD" id="cd04301">
    <property type="entry name" value="NAT_SF"/>
    <property type="match status" value="1"/>
</dbReference>